<gene>
    <name evidence="1" type="ORF">DPEC_G00078600</name>
</gene>
<organism evidence="1 2">
    <name type="scientific">Dallia pectoralis</name>
    <name type="common">Alaska blackfish</name>
    <dbReference type="NCBI Taxonomy" id="75939"/>
    <lineage>
        <taxon>Eukaryota</taxon>
        <taxon>Metazoa</taxon>
        <taxon>Chordata</taxon>
        <taxon>Craniata</taxon>
        <taxon>Vertebrata</taxon>
        <taxon>Euteleostomi</taxon>
        <taxon>Actinopterygii</taxon>
        <taxon>Neopterygii</taxon>
        <taxon>Teleostei</taxon>
        <taxon>Protacanthopterygii</taxon>
        <taxon>Esociformes</taxon>
        <taxon>Umbridae</taxon>
        <taxon>Dallia</taxon>
    </lineage>
</organism>
<evidence type="ECO:0000313" key="1">
    <source>
        <dbReference type="EMBL" id="KAJ8010770.1"/>
    </source>
</evidence>
<reference evidence="1" key="1">
    <citation type="submission" date="2021-05" db="EMBL/GenBank/DDBJ databases">
        <authorList>
            <person name="Pan Q."/>
            <person name="Jouanno E."/>
            <person name="Zahm M."/>
            <person name="Klopp C."/>
            <person name="Cabau C."/>
            <person name="Louis A."/>
            <person name="Berthelot C."/>
            <person name="Parey E."/>
            <person name="Roest Crollius H."/>
            <person name="Montfort J."/>
            <person name="Robinson-Rechavi M."/>
            <person name="Bouchez O."/>
            <person name="Lampietro C."/>
            <person name="Lopez Roques C."/>
            <person name="Donnadieu C."/>
            <person name="Postlethwait J."/>
            <person name="Bobe J."/>
            <person name="Dillon D."/>
            <person name="Chandos A."/>
            <person name="von Hippel F."/>
            <person name="Guiguen Y."/>
        </authorList>
    </citation>
    <scope>NUCLEOTIDE SEQUENCE</scope>
    <source>
        <strain evidence="1">YG-Jan2019</strain>
    </source>
</reference>
<dbReference type="EMBL" id="CM055733">
    <property type="protein sequence ID" value="KAJ8010770.1"/>
    <property type="molecule type" value="Genomic_DNA"/>
</dbReference>
<dbReference type="Proteomes" id="UP001157502">
    <property type="component" value="Chromosome 6"/>
</dbReference>
<name>A0ACC2H4S8_DALPE</name>
<comment type="caution">
    <text evidence="1">The sequence shown here is derived from an EMBL/GenBank/DDBJ whole genome shotgun (WGS) entry which is preliminary data.</text>
</comment>
<proteinExistence type="predicted"/>
<protein>
    <submittedName>
        <fullName evidence="1">Uncharacterized protein</fullName>
    </submittedName>
</protein>
<evidence type="ECO:0000313" key="2">
    <source>
        <dbReference type="Proteomes" id="UP001157502"/>
    </source>
</evidence>
<sequence length="526" mass="60598">MEIQKCIVRGCANKSDAIIHYNLPEDPQRREQWMRFLRESNPGAQIPYVSRLCGAHFTGECFTKLDLGFTTKLILNLDAVPTVYSTDKTSAHRQHIVSPEGRKETEMLEVKTFGIKEPDSQVNCWSNLFNSISDSISSIKEEDVDDDKSIAESYDQVRVVQVEYLFNGDGWEERQEEMKPTEHEGELEVFVIENSNTEEDGWRECVVAGEKEERRIDQGGGRRTEKAEERRLDGMCVKRSGKEKHLLPQWWGHEPKRKKRRLRPQWWGYEPPGKKTKEDEWKMIAERAKEEERERRNGQAVKEKKREAGFRCPQCSSTFQSRSDMLEHKTSCGGDPGSTSSVLLGRKHCPPGKTQRHRWKTKTVGVQSSHRKTFFCPLCNTYYKNQGFLDKHIRGHINQCNVTVPCYFCSLEFPGRSEMRDHYNTEHPGQVPRCEQCGIGSATLNKFLIHQARHLNVTPFHCYECNIYHTTQRGLDIHLSNHALKCYLAHSASLNKPDKTGSCGAAHLNKATNLFPNNPDREKTNI</sequence>
<keyword evidence="2" id="KW-1185">Reference proteome</keyword>
<accession>A0ACC2H4S8</accession>